<comment type="similarity">
    <text evidence="8">Belongs to the COQ4 family.</text>
</comment>
<evidence type="ECO:0000256" key="7">
    <source>
        <dbReference type="ARBA" id="ARBA00023239"/>
    </source>
</evidence>
<evidence type="ECO:0000259" key="9">
    <source>
        <dbReference type="PROSITE" id="PS51837"/>
    </source>
</evidence>
<feature type="binding site" evidence="8">
    <location>
        <position position="153"/>
    </location>
    <ligand>
        <name>Zn(2+)</name>
        <dbReference type="ChEBI" id="CHEBI:29105"/>
    </ligand>
</feature>
<dbReference type="InterPro" id="IPR007715">
    <property type="entry name" value="Coq4"/>
</dbReference>
<reference evidence="10 11" key="1">
    <citation type="submission" date="2019-08" db="EMBL/GenBank/DDBJ databases">
        <authorList>
            <person name="Alioto T."/>
            <person name="Alioto T."/>
            <person name="Gomez Garrido J."/>
        </authorList>
    </citation>
    <scope>NUCLEOTIDE SEQUENCE [LARGE SCALE GENOMIC DNA]</scope>
</reference>
<feature type="binding site" evidence="8">
    <location>
        <position position="157"/>
    </location>
    <ligand>
        <name>Zn(2+)</name>
        <dbReference type="ChEBI" id="CHEBI:29105"/>
    </ligand>
</feature>
<evidence type="ECO:0000256" key="1">
    <source>
        <dbReference type="ARBA" id="ARBA00022688"/>
    </source>
</evidence>
<comment type="cofactor">
    <cofactor evidence="8">
        <name>Zn(2+)</name>
        <dbReference type="ChEBI" id="CHEBI:29105"/>
    </cofactor>
</comment>
<keyword evidence="2 8" id="KW-0479">Metal-binding</keyword>
<sequence>MRYKMLKKLIVSNNQMYRHMSGFVSQYNENHIPTTPLQKIMLSVGSAAISLFEPRRADMISTLGETTGTHALKYIRDKMINNPEGNEILQLQPRINSSTVDFGKLKDMPHNTLGYAYFKFLDHNKVTPDSRGIVQFIDDIQLAYVMQRYREVHDLFHTVLGMPTNMLGEVTVKWIEAFQTKLPMTLSGGLFGAVRLKPKIMSRVYTPGTVPTAPYGWSQQTSVPPASPYTPQPEFVKAPFELITTVVPVGPHSTRMVCSNCRKEITSNINKKPSTKAYLTSLLLCVIGCFWGPCLLPFCMDQCLNVEHKCPKCEAYLGQFIQ</sequence>
<dbReference type="EC" id="4.1.1.130" evidence="8"/>
<keyword evidence="4 8" id="KW-0862">Zinc</keyword>
<dbReference type="Pfam" id="PF10601">
    <property type="entry name" value="zf-LITAF-like"/>
    <property type="match status" value="1"/>
</dbReference>
<keyword evidence="7 8" id="KW-0456">Lyase</keyword>
<evidence type="ECO:0000256" key="5">
    <source>
        <dbReference type="ARBA" id="ARBA00023128"/>
    </source>
</evidence>
<dbReference type="PANTHER" id="PTHR12922">
    <property type="entry name" value="UBIQUINONE BIOSYNTHESIS PROTEIN"/>
    <property type="match status" value="1"/>
</dbReference>
<accession>A0A5E4NQL3</accession>
<dbReference type="OrthoDB" id="4249at2759"/>
<feature type="domain" description="LITAF" evidence="9">
    <location>
        <begin position="238"/>
        <end position="322"/>
    </location>
</feature>
<dbReference type="PANTHER" id="PTHR12922:SF7">
    <property type="entry name" value="UBIQUINONE BIOSYNTHESIS PROTEIN COQ4 HOMOLOG, MITOCHONDRIAL"/>
    <property type="match status" value="1"/>
</dbReference>
<dbReference type="GO" id="GO:0008270">
    <property type="term" value="F:zinc ion binding"/>
    <property type="evidence" value="ECO:0007669"/>
    <property type="project" value="UniProtKB-UniRule"/>
</dbReference>
<dbReference type="HAMAP" id="MF_03111">
    <property type="entry name" value="Coq4"/>
    <property type="match status" value="1"/>
</dbReference>
<dbReference type="GO" id="GO:0120539">
    <property type="term" value="F:4-hydroxy-3-methoxy-5-polyprenylbenzoate decarboxylase activity"/>
    <property type="evidence" value="ECO:0007669"/>
    <property type="project" value="UniProtKB-EC"/>
</dbReference>
<evidence type="ECO:0000256" key="4">
    <source>
        <dbReference type="ARBA" id="ARBA00022833"/>
    </source>
</evidence>
<evidence type="ECO:0000256" key="3">
    <source>
        <dbReference type="ARBA" id="ARBA00022792"/>
    </source>
</evidence>
<keyword evidence="3 8" id="KW-0999">Mitochondrion inner membrane</keyword>
<organism evidence="10 11">
    <name type="scientific">Cinara cedri</name>
    <dbReference type="NCBI Taxonomy" id="506608"/>
    <lineage>
        <taxon>Eukaryota</taxon>
        <taxon>Metazoa</taxon>
        <taxon>Ecdysozoa</taxon>
        <taxon>Arthropoda</taxon>
        <taxon>Hexapoda</taxon>
        <taxon>Insecta</taxon>
        <taxon>Pterygota</taxon>
        <taxon>Neoptera</taxon>
        <taxon>Paraneoptera</taxon>
        <taxon>Hemiptera</taxon>
        <taxon>Sternorrhyncha</taxon>
        <taxon>Aphidomorpha</taxon>
        <taxon>Aphidoidea</taxon>
        <taxon>Aphididae</taxon>
        <taxon>Lachninae</taxon>
        <taxon>Cinara</taxon>
    </lineage>
</organism>
<evidence type="ECO:0000256" key="2">
    <source>
        <dbReference type="ARBA" id="ARBA00022723"/>
    </source>
</evidence>
<keyword evidence="1 8" id="KW-0831">Ubiquinone biosynthesis</keyword>
<proteinExistence type="inferred from homology"/>
<dbReference type="InterPro" id="IPR006629">
    <property type="entry name" value="LITAF"/>
</dbReference>
<dbReference type="Pfam" id="PF05019">
    <property type="entry name" value="Coq4"/>
    <property type="match status" value="1"/>
</dbReference>
<comment type="function">
    <text evidence="8">Lyase that catalyzes the C1-decarboxylation of 4-hydroxy-3-methoxy-5-(all-trans-polyprenyl)benzoic acid into 2-methoxy-6-(all-trans-polyprenyl)phenol during ubiquinone biosynthesis.</text>
</comment>
<gene>
    <name evidence="10" type="ORF">CINCED_3A007346</name>
</gene>
<protein>
    <recommendedName>
        <fullName evidence="8">Ubiquinone biosynthesis protein COQ4 homolog, mitochondrial</fullName>
    </recommendedName>
    <alternativeName>
        <fullName evidence="8">4-hydroxy-3-methoxy-5-polyprenylbenzoate decarboxylase</fullName>
        <ecNumber evidence="8">4.1.1.130</ecNumber>
    </alternativeName>
    <alternativeName>
        <fullName evidence="8">Coenzyme Q biosynthesis protein 4 homolog</fullName>
    </alternativeName>
</protein>
<comment type="subcellular location">
    <subcellularLocation>
        <location evidence="8">Mitochondrion inner membrane</location>
        <topology evidence="8">Peripheral membrane protein</topology>
        <orientation evidence="8">Matrix side</orientation>
    </subcellularLocation>
</comment>
<evidence type="ECO:0000313" key="11">
    <source>
        <dbReference type="Proteomes" id="UP000325440"/>
    </source>
</evidence>
<evidence type="ECO:0000256" key="8">
    <source>
        <dbReference type="HAMAP-Rule" id="MF_03111"/>
    </source>
</evidence>
<evidence type="ECO:0000256" key="6">
    <source>
        <dbReference type="ARBA" id="ARBA00023136"/>
    </source>
</evidence>
<dbReference type="UniPathway" id="UPA00232"/>
<comment type="subunit">
    <text evidence="8">Component of a multi-subunit COQ enzyme complex.</text>
</comment>
<dbReference type="InterPro" id="IPR027540">
    <property type="entry name" value="Coq4_euk"/>
</dbReference>
<dbReference type="AlphaFoldDB" id="A0A5E4NQL3"/>
<evidence type="ECO:0000313" key="10">
    <source>
        <dbReference type="EMBL" id="VVC43779.1"/>
    </source>
</evidence>
<keyword evidence="10" id="KW-0830">Ubiquinone</keyword>
<dbReference type="Proteomes" id="UP000325440">
    <property type="component" value="Unassembled WGS sequence"/>
</dbReference>
<dbReference type="PROSITE" id="PS51837">
    <property type="entry name" value="LITAF"/>
    <property type="match status" value="1"/>
</dbReference>
<keyword evidence="6 8" id="KW-0472">Membrane</keyword>
<feature type="binding site" evidence="8">
    <location>
        <position position="169"/>
    </location>
    <ligand>
        <name>Zn(2+)</name>
        <dbReference type="ChEBI" id="CHEBI:29105"/>
    </ligand>
</feature>
<keyword evidence="11" id="KW-1185">Reference proteome</keyword>
<comment type="catalytic activity">
    <reaction evidence="8">
        <text>a 4-hydroxy-3-methoxy-5-(all-trans-polyprenyl)benzoate + H(+) = a 2-methoxy-6-(all-trans-polyprenyl)phenol + CO2</text>
        <dbReference type="Rhea" id="RHEA:81179"/>
        <dbReference type="Rhea" id="RHEA-COMP:9551"/>
        <dbReference type="Rhea" id="RHEA-COMP:10931"/>
        <dbReference type="ChEBI" id="CHEBI:15378"/>
        <dbReference type="ChEBI" id="CHEBI:16526"/>
        <dbReference type="ChEBI" id="CHEBI:62731"/>
        <dbReference type="ChEBI" id="CHEBI:84443"/>
        <dbReference type="EC" id="4.1.1.130"/>
    </reaction>
</comment>
<dbReference type="SMART" id="SM00714">
    <property type="entry name" value="LITAF"/>
    <property type="match status" value="1"/>
</dbReference>
<keyword evidence="5 8" id="KW-0496">Mitochondrion</keyword>
<dbReference type="EMBL" id="CABPRJ010002372">
    <property type="protein sequence ID" value="VVC43779.1"/>
    <property type="molecule type" value="Genomic_DNA"/>
</dbReference>
<dbReference type="GO" id="GO:0031314">
    <property type="term" value="C:extrinsic component of mitochondrial inner membrane"/>
    <property type="evidence" value="ECO:0007669"/>
    <property type="project" value="UniProtKB-UniRule"/>
</dbReference>
<feature type="binding site" evidence="8">
    <location>
        <position position="154"/>
    </location>
    <ligand>
        <name>Zn(2+)</name>
        <dbReference type="ChEBI" id="CHEBI:29105"/>
    </ligand>
</feature>
<name>A0A5E4NQL3_9HEMI</name>
<comment type="pathway">
    <text evidence="8">Cofactor biosynthesis; ubiquinone biosynthesis.</text>
</comment>